<comment type="caution">
    <text evidence="1">The sequence shown here is derived from an EMBL/GenBank/DDBJ whole genome shotgun (WGS) entry which is preliminary data.</text>
</comment>
<evidence type="ECO:0000313" key="1">
    <source>
        <dbReference type="EMBL" id="THH18443.1"/>
    </source>
</evidence>
<proteinExistence type="predicted"/>
<dbReference type="AlphaFoldDB" id="A0A4V3XFR1"/>
<keyword evidence="2" id="KW-1185">Reference proteome</keyword>
<sequence>MGRLWTIVNLDKREKIGCFTLAKTLVYSSITGSLLDKLLRPTVEVIPYSVRKEYEWTHPPPAKPQPQPQAIIVKNPDSPSLTDFPTELIDCVFDHLDDYADCISLAATSQRCWDIGCKHIKARMEEKLEPSAWVGDRVIITGEYASRKNLPKGLLTDDEEKELRAGLEADDEYDARPFVDLYGFANTRYAIHGFSKGATNLLTSTLGVARRFCYDEWEIILDLVQDGYIKSPYVLRNLSRREYVCEDALKKMQEESLESWHMYGIDLGVVLFTRISWSSDAYLGPKYDGNIHRGAWAGDRFDVVKADAFKSKDAKDGGWKDISDEALQAVATIWKTCISDACSISKSNAAMTIRFVGSKAFVGDDVIIAGRDAPSSSTHVSQWSDDSDPKPRAITVKTPALTDFPTELIDYVFDHLDDYFDCISLAATSQRCWDIGCKHIKASMEEKLVPSTWIGNRIIIAGKYYTDWEDLPEGVLTDEEEEELRAGLEAENGYRARPFVNLYQFANARYATHEYNDGATNSLTWGSSFVRPLHVDDYRVIMDLVHDGHMESPYVLRNLCRREYVCEDALKKMQEESPKSWHMDKIDLGVVLFTRICWSSDTYLGPKYGDIHRGAWAGDRFDVINADTFRSKDAKDGGLEGH</sequence>
<evidence type="ECO:0000313" key="2">
    <source>
        <dbReference type="Proteomes" id="UP000310158"/>
    </source>
</evidence>
<organism evidence="1 2">
    <name type="scientific">Bondarzewia mesenterica</name>
    <dbReference type="NCBI Taxonomy" id="1095465"/>
    <lineage>
        <taxon>Eukaryota</taxon>
        <taxon>Fungi</taxon>
        <taxon>Dikarya</taxon>
        <taxon>Basidiomycota</taxon>
        <taxon>Agaricomycotina</taxon>
        <taxon>Agaricomycetes</taxon>
        <taxon>Russulales</taxon>
        <taxon>Bondarzewiaceae</taxon>
        <taxon>Bondarzewia</taxon>
    </lineage>
</organism>
<accession>A0A4V3XFR1</accession>
<gene>
    <name evidence="1" type="ORF">EW146_g2537</name>
</gene>
<dbReference type="EMBL" id="SGPL01000075">
    <property type="protein sequence ID" value="THH18443.1"/>
    <property type="molecule type" value="Genomic_DNA"/>
</dbReference>
<evidence type="ECO:0008006" key="3">
    <source>
        <dbReference type="Google" id="ProtNLM"/>
    </source>
</evidence>
<dbReference type="OrthoDB" id="2588098at2759"/>
<reference evidence="1 2" key="1">
    <citation type="submission" date="2019-02" db="EMBL/GenBank/DDBJ databases">
        <title>Genome sequencing of the rare red list fungi Bondarzewia mesenterica.</title>
        <authorList>
            <person name="Buettner E."/>
            <person name="Kellner H."/>
        </authorList>
    </citation>
    <scope>NUCLEOTIDE SEQUENCE [LARGE SCALE GENOMIC DNA]</scope>
    <source>
        <strain evidence="1 2">DSM 108281</strain>
    </source>
</reference>
<dbReference type="Proteomes" id="UP000310158">
    <property type="component" value="Unassembled WGS sequence"/>
</dbReference>
<protein>
    <recommendedName>
        <fullName evidence="3">F-box domain-containing protein</fullName>
    </recommendedName>
</protein>
<name>A0A4V3XFR1_9AGAM</name>